<reference evidence="6" key="1">
    <citation type="submission" date="2020-02" db="EMBL/GenBank/DDBJ databases">
        <authorList>
            <person name="Meier V. D."/>
        </authorList>
    </citation>
    <scope>NUCLEOTIDE SEQUENCE</scope>
    <source>
        <strain evidence="6">AVDCRST_MAG73</strain>
    </source>
</reference>
<dbReference type="InterPro" id="IPR006108">
    <property type="entry name" value="3HC_DH_C"/>
</dbReference>
<dbReference type="SUPFAM" id="SSF48179">
    <property type="entry name" value="6-phosphogluconate dehydrogenase C-terminal domain-like"/>
    <property type="match status" value="1"/>
</dbReference>
<evidence type="ECO:0000256" key="3">
    <source>
        <dbReference type="SAM" id="MobiDB-lite"/>
    </source>
</evidence>
<dbReference type="GO" id="GO:0006631">
    <property type="term" value="P:fatty acid metabolic process"/>
    <property type="evidence" value="ECO:0007669"/>
    <property type="project" value="InterPro"/>
</dbReference>
<dbReference type="Pfam" id="PF02737">
    <property type="entry name" value="3HCDH_N"/>
    <property type="match status" value="1"/>
</dbReference>
<evidence type="ECO:0000259" key="5">
    <source>
        <dbReference type="Pfam" id="PF02737"/>
    </source>
</evidence>
<dbReference type="AlphaFoldDB" id="A0A6J4UY44"/>
<dbReference type="Gene3D" id="3.40.50.720">
    <property type="entry name" value="NAD(P)-binding Rossmann-like Domain"/>
    <property type="match status" value="1"/>
</dbReference>
<dbReference type="Pfam" id="PF00725">
    <property type="entry name" value="3HCDH"/>
    <property type="match status" value="1"/>
</dbReference>
<keyword evidence="1 6" id="KW-0560">Oxidoreductase</keyword>
<feature type="site" description="Important for catalytic activity" evidence="2">
    <location>
        <position position="152"/>
    </location>
</feature>
<dbReference type="SUPFAM" id="SSF51735">
    <property type="entry name" value="NAD(P)-binding Rossmann-fold domains"/>
    <property type="match status" value="1"/>
</dbReference>
<sequence>MERDDERAPVAAIERVAVVGAGTMGWQIAALVAGSGRRVSLFDALPGAAARAVTRMRTELPPVIAGGAFPPGQVDADALVARVALPDTLAAAVGDADLVIEAVREEIATKRAVFADLSRLAPGAMLATNSSSLPSSVVADVVDAPGRLLNLHFFSPVWERPMLEVMGCGATRPEVLSAGVAFGRSLGLVTATVRGESKGFIINRIWRAVKRESLRVVDEGHADPEDVDRLWMNFFGTASGPFGIMDMVGLDVVADIEASYIAVATDPADRESPTLRRMVEAGRLGEKSGDGFYHHPDPAYREPEFRRGKSRPE</sequence>
<dbReference type="InterPro" id="IPR022694">
    <property type="entry name" value="3-OHacyl-CoA_DH"/>
</dbReference>
<dbReference type="EMBL" id="CADCWE010000238">
    <property type="protein sequence ID" value="CAA9560070.1"/>
    <property type="molecule type" value="Genomic_DNA"/>
</dbReference>
<dbReference type="InterPro" id="IPR036291">
    <property type="entry name" value="NAD(P)-bd_dom_sf"/>
</dbReference>
<dbReference type="EC" id="1.1.1.157" evidence="6"/>
<feature type="region of interest" description="Disordered" evidence="3">
    <location>
        <begin position="286"/>
        <end position="313"/>
    </location>
</feature>
<dbReference type="InterPro" id="IPR008927">
    <property type="entry name" value="6-PGluconate_DH-like_C_sf"/>
</dbReference>
<accession>A0A6J4UY44</accession>
<dbReference type="GO" id="GO:0070403">
    <property type="term" value="F:NAD+ binding"/>
    <property type="evidence" value="ECO:0007669"/>
    <property type="project" value="InterPro"/>
</dbReference>
<feature type="domain" description="3-hydroxyacyl-CoA dehydrogenase NAD binding" evidence="5">
    <location>
        <begin position="16"/>
        <end position="193"/>
    </location>
</feature>
<feature type="domain" description="3-hydroxyacyl-CoA dehydrogenase C-terminal" evidence="4">
    <location>
        <begin position="199"/>
        <end position="294"/>
    </location>
</feature>
<evidence type="ECO:0000256" key="1">
    <source>
        <dbReference type="ARBA" id="ARBA00023002"/>
    </source>
</evidence>
<name>A0A6J4UY44_9BACT</name>
<organism evidence="6">
    <name type="scientific">uncultured Thermomicrobiales bacterium</name>
    <dbReference type="NCBI Taxonomy" id="1645740"/>
    <lineage>
        <taxon>Bacteria</taxon>
        <taxon>Pseudomonadati</taxon>
        <taxon>Thermomicrobiota</taxon>
        <taxon>Thermomicrobia</taxon>
        <taxon>Thermomicrobiales</taxon>
        <taxon>environmental samples</taxon>
    </lineage>
</organism>
<evidence type="ECO:0000256" key="2">
    <source>
        <dbReference type="PIRSR" id="PIRSR000105-1"/>
    </source>
</evidence>
<protein>
    <submittedName>
        <fullName evidence="6">3-hydroxybutyryl-CoA dehydrogenase 3-hydroxyacyl-CoA dehydrogenase</fullName>
        <ecNumber evidence="6">1.1.1.157</ecNumber>
        <ecNumber evidence="6">1.1.1.35</ecNumber>
    </submittedName>
</protein>
<dbReference type="PANTHER" id="PTHR48075">
    <property type="entry name" value="3-HYDROXYACYL-COA DEHYDROGENASE FAMILY PROTEIN"/>
    <property type="match status" value="1"/>
</dbReference>
<dbReference type="InterPro" id="IPR013328">
    <property type="entry name" value="6PGD_dom2"/>
</dbReference>
<dbReference type="GO" id="GO:0003857">
    <property type="term" value="F:(3S)-3-hydroxyacyl-CoA dehydrogenase (NAD+) activity"/>
    <property type="evidence" value="ECO:0007669"/>
    <property type="project" value="UniProtKB-EC"/>
</dbReference>
<proteinExistence type="predicted"/>
<dbReference type="EC" id="1.1.1.35" evidence="6"/>
<dbReference type="Gene3D" id="1.10.1040.10">
    <property type="entry name" value="N-(1-d-carboxylethyl)-l-norvaline Dehydrogenase, domain 2"/>
    <property type="match status" value="1"/>
</dbReference>
<evidence type="ECO:0000259" key="4">
    <source>
        <dbReference type="Pfam" id="PF00725"/>
    </source>
</evidence>
<dbReference type="PANTHER" id="PTHR48075:SF5">
    <property type="entry name" value="3-HYDROXYBUTYRYL-COA DEHYDROGENASE"/>
    <property type="match status" value="1"/>
</dbReference>
<gene>
    <name evidence="6" type="ORF">AVDCRST_MAG73-3571</name>
</gene>
<dbReference type="InterPro" id="IPR006176">
    <property type="entry name" value="3-OHacyl-CoA_DH_NAD-bd"/>
</dbReference>
<evidence type="ECO:0000313" key="6">
    <source>
        <dbReference type="EMBL" id="CAA9560070.1"/>
    </source>
</evidence>
<dbReference type="GO" id="GO:0008691">
    <property type="term" value="F:3-hydroxybutyryl-CoA dehydrogenase activity"/>
    <property type="evidence" value="ECO:0007669"/>
    <property type="project" value="UniProtKB-EC"/>
</dbReference>
<dbReference type="PIRSF" id="PIRSF000105">
    <property type="entry name" value="HCDH"/>
    <property type="match status" value="1"/>
</dbReference>